<evidence type="ECO:0008006" key="3">
    <source>
        <dbReference type="Google" id="ProtNLM"/>
    </source>
</evidence>
<comment type="caution">
    <text evidence="1">The sequence shown here is derived from an EMBL/GenBank/DDBJ whole genome shotgun (WGS) entry which is preliminary data.</text>
</comment>
<dbReference type="Proteomes" id="UP000587527">
    <property type="component" value="Unassembled WGS sequence"/>
</dbReference>
<organism evidence="1 2">
    <name type="scientific">Allocatelliglobosispora scoriae</name>
    <dbReference type="NCBI Taxonomy" id="643052"/>
    <lineage>
        <taxon>Bacteria</taxon>
        <taxon>Bacillati</taxon>
        <taxon>Actinomycetota</taxon>
        <taxon>Actinomycetes</taxon>
        <taxon>Micromonosporales</taxon>
        <taxon>Micromonosporaceae</taxon>
        <taxon>Allocatelliglobosispora</taxon>
    </lineage>
</organism>
<dbReference type="RefSeq" id="WP_184839023.1">
    <property type="nucleotide sequence ID" value="NZ_JACHMN010000002.1"/>
</dbReference>
<protein>
    <recommendedName>
        <fullName evidence="3">Plasmid replication initiator protein</fullName>
    </recommendedName>
</protein>
<name>A0A841BSF0_9ACTN</name>
<proteinExistence type="predicted"/>
<dbReference type="AlphaFoldDB" id="A0A841BSF0"/>
<gene>
    <name evidence="1" type="ORF">F4553_004533</name>
</gene>
<keyword evidence="2" id="KW-1185">Reference proteome</keyword>
<dbReference type="InterPro" id="IPR046828">
    <property type="entry name" value="RepSA"/>
</dbReference>
<evidence type="ECO:0000313" key="2">
    <source>
        <dbReference type="Proteomes" id="UP000587527"/>
    </source>
</evidence>
<reference evidence="1 2" key="1">
    <citation type="submission" date="2020-08" db="EMBL/GenBank/DDBJ databases">
        <title>Sequencing the genomes of 1000 actinobacteria strains.</title>
        <authorList>
            <person name="Klenk H.-P."/>
        </authorList>
    </citation>
    <scope>NUCLEOTIDE SEQUENCE [LARGE SCALE GENOMIC DNA]</scope>
    <source>
        <strain evidence="1 2">DSM 45362</strain>
    </source>
</reference>
<accession>A0A841BSF0</accession>
<sequence length="511" mass="55989">MTTALKTQPHPIDDAQRDLTRALLEGLSGLTLADNNPDTAALFDRASKPGFGRWFEHAGRARGCTQPVRLRGEVLTVEAGTGRLLERFTTDDLPDGVLYKPCGTRLSSRCPSCAEVYRWDCYQLIKSGLAGGKGVPESVATHPAVFVTLTAPSFGKVHAQLFTNAGKPKPCQARSNRPKCEHGKPAYCMAHHGDDDRRIGQPLCLECYDYPGHVMFNYLSARLWDRTMLRIRRALGAAGNSPLRLRYVKVAEFQRRGVVHLHALLRLDGYDPDRPDAILPPPVGVDPDGNTVQLYTSHGLKRVVDDAVAGAFLRTEPDLIQPAGWRLAWGGHNKTIPITSGLPGGEMTERHVAGYLAKYATKSTETCGVVAGRIDGETIDAYTNLGRHVHRLISMCWSMGADPQWSGMRRSAHKFGFGGHFHTKSRKYSTTMAALRKARRPGNRPRLTSVGDVDPVLTAEQLRDDAEATLAVATWQHVGNGWRTTADAALAAMAADAARQRRPQVNRPDIG</sequence>
<dbReference type="EMBL" id="JACHMN010000002">
    <property type="protein sequence ID" value="MBB5871154.1"/>
    <property type="molecule type" value="Genomic_DNA"/>
</dbReference>
<evidence type="ECO:0000313" key="1">
    <source>
        <dbReference type="EMBL" id="MBB5871154.1"/>
    </source>
</evidence>
<dbReference type="Pfam" id="PF20199">
    <property type="entry name" value="RepSA"/>
    <property type="match status" value="1"/>
</dbReference>